<keyword evidence="5 13" id="KW-0732">Signal</keyword>
<dbReference type="Proteomes" id="UP001164746">
    <property type="component" value="Chromosome 5"/>
</dbReference>
<dbReference type="InterPro" id="IPR009119">
    <property type="entry name" value="BACE"/>
</dbReference>
<dbReference type="SUPFAM" id="SSF50630">
    <property type="entry name" value="Acid proteases"/>
    <property type="match status" value="1"/>
</dbReference>
<keyword evidence="8 12" id="KW-1133">Transmembrane helix</keyword>
<comment type="similarity">
    <text evidence="2 11">Belongs to the peptidase A1 family.</text>
</comment>
<evidence type="ECO:0000256" key="3">
    <source>
        <dbReference type="ARBA" id="ARBA00022670"/>
    </source>
</evidence>
<keyword evidence="7 11" id="KW-0378">Hydrolase</keyword>
<evidence type="ECO:0000256" key="12">
    <source>
        <dbReference type="SAM" id="Phobius"/>
    </source>
</evidence>
<dbReference type="PRINTS" id="PR01815">
    <property type="entry name" value="BACEFAMILY"/>
</dbReference>
<dbReference type="InterPro" id="IPR001461">
    <property type="entry name" value="Aspartic_peptidase_A1"/>
</dbReference>
<keyword evidence="6 11" id="KW-0064">Aspartyl protease</keyword>
<evidence type="ECO:0000256" key="8">
    <source>
        <dbReference type="ARBA" id="ARBA00022989"/>
    </source>
</evidence>
<evidence type="ECO:0000256" key="7">
    <source>
        <dbReference type="ARBA" id="ARBA00022801"/>
    </source>
</evidence>
<gene>
    <name evidence="15" type="ORF">MAR_020715</name>
</gene>
<protein>
    <submittedName>
        <fullName evidence="15">BACE1-like protein</fullName>
    </submittedName>
</protein>
<evidence type="ECO:0000313" key="15">
    <source>
        <dbReference type="EMBL" id="WAR05346.1"/>
    </source>
</evidence>
<dbReference type="EMBL" id="CP111016">
    <property type="protein sequence ID" value="WAR05346.1"/>
    <property type="molecule type" value="Genomic_DNA"/>
</dbReference>
<keyword evidence="4 12" id="KW-0812">Transmembrane</keyword>
<name>A0ABY7E8V5_MYAAR</name>
<dbReference type="PRINTS" id="PR00792">
    <property type="entry name" value="PEPSIN"/>
</dbReference>
<dbReference type="PANTHER" id="PTHR47965:SF12">
    <property type="entry name" value="ASPARTIC PROTEINASE 3-RELATED"/>
    <property type="match status" value="1"/>
</dbReference>
<dbReference type="PROSITE" id="PS00141">
    <property type="entry name" value="ASP_PROTEASE"/>
    <property type="match status" value="1"/>
</dbReference>
<reference evidence="15" key="1">
    <citation type="submission" date="2022-11" db="EMBL/GenBank/DDBJ databases">
        <title>Centuries of genome instability and evolution in soft-shell clam transmissible cancer (bioRxiv).</title>
        <authorList>
            <person name="Hart S.F.M."/>
            <person name="Yonemitsu M.A."/>
            <person name="Giersch R.M."/>
            <person name="Beal B.F."/>
            <person name="Arriagada G."/>
            <person name="Davis B.W."/>
            <person name="Ostrander E.A."/>
            <person name="Goff S.P."/>
            <person name="Metzger M.J."/>
        </authorList>
    </citation>
    <scope>NUCLEOTIDE SEQUENCE</scope>
    <source>
        <strain evidence="15">MELC-2E11</strain>
        <tissue evidence="15">Siphon/mantle</tissue>
    </source>
</reference>
<evidence type="ECO:0000256" key="6">
    <source>
        <dbReference type="ARBA" id="ARBA00022750"/>
    </source>
</evidence>
<evidence type="ECO:0000256" key="1">
    <source>
        <dbReference type="ARBA" id="ARBA00004479"/>
    </source>
</evidence>
<dbReference type="PANTHER" id="PTHR47965">
    <property type="entry name" value="ASPARTYL PROTEASE-RELATED"/>
    <property type="match status" value="1"/>
</dbReference>
<feature type="signal peptide" evidence="13">
    <location>
        <begin position="1"/>
        <end position="24"/>
    </location>
</feature>
<feature type="chain" id="PRO_5046487138" evidence="13">
    <location>
        <begin position="25"/>
        <end position="434"/>
    </location>
</feature>
<dbReference type="Gene3D" id="2.40.70.10">
    <property type="entry name" value="Acid Proteases"/>
    <property type="match status" value="2"/>
</dbReference>
<evidence type="ECO:0000259" key="14">
    <source>
        <dbReference type="Pfam" id="PF00026"/>
    </source>
</evidence>
<proteinExistence type="inferred from homology"/>
<keyword evidence="16" id="KW-1185">Reference proteome</keyword>
<evidence type="ECO:0000256" key="4">
    <source>
        <dbReference type="ARBA" id="ARBA00022692"/>
    </source>
</evidence>
<evidence type="ECO:0000256" key="10">
    <source>
        <dbReference type="ARBA" id="ARBA00023145"/>
    </source>
</evidence>
<evidence type="ECO:0000256" key="11">
    <source>
        <dbReference type="RuleBase" id="RU000454"/>
    </source>
</evidence>
<organism evidence="15 16">
    <name type="scientific">Mya arenaria</name>
    <name type="common">Soft-shell clam</name>
    <dbReference type="NCBI Taxonomy" id="6604"/>
    <lineage>
        <taxon>Eukaryota</taxon>
        <taxon>Metazoa</taxon>
        <taxon>Spiralia</taxon>
        <taxon>Lophotrochozoa</taxon>
        <taxon>Mollusca</taxon>
        <taxon>Bivalvia</taxon>
        <taxon>Autobranchia</taxon>
        <taxon>Heteroconchia</taxon>
        <taxon>Euheterodonta</taxon>
        <taxon>Imparidentia</taxon>
        <taxon>Neoheterodontei</taxon>
        <taxon>Myida</taxon>
        <taxon>Myoidea</taxon>
        <taxon>Myidae</taxon>
        <taxon>Mya</taxon>
    </lineage>
</organism>
<evidence type="ECO:0000256" key="5">
    <source>
        <dbReference type="ARBA" id="ARBA00022729"/>
    </source>
</evidence>
<dbReference type="InterPro" id="IPR001969">
    <property type="entry name" value="Aspartic_peptidase_AS"/>
</dbReference>
<evidence type="ECO:0000256" key="13">
    <source>
        <dbReference type="SAM" id="SignalP"/>
    </source>
</evidence>
<feature type="transmembrane region" description="Helical" evidence="12">
    <location>
        <begin position="386"/>
        <end position="409"/>
    </location>
</feature>
<evidence type="ECO:0000256" key="2">
    <source>
        <dbReference type="ARBA" id="ARBA00007447"/>
    </source>
</evidence>
<feature type="domain" description="Peptidase A1" evidence="14">
    <location>
        <begin position="63"/>
        <end position="289"/>
    </location>
</feature>
<dbReference type="Pfam" id="PF00026">
    <property type="entry name" value="Asp"/>
    <property type="match status" value="1"/>
</dbReference>
<dbReference type="InterPro" id="IPR021109">
    <property type="entry name" value="Peptidase_aspartic_dom_sf"/>
</dbReference>
<keyword evidence="10" id="KW-0865">Zymogen</keyword>
<dbReference type="InterPro" id="IPR033121">
    <property type="entry name" value="PEPTIDASE_A1"/>
</dbReference>
<accession>A0ABY7E8V5</accession>
<keyword evidence="3 11" id="KW-0645">Protease</keyword>
<dbReference type="PRINTS" id="PR01816">
    <property type="entry name" value="BACE1"/>
</dbReference>
<dbReference type="InterPro" id="IPR009120">
    <property type="entry name" value="BACE1"/>
</dbReference>
<evidence type="ECO:0000256" key="9">
    <source>
        <dbReference type="ARBA" id="ARBA00023136"/>
    </source>
</evidence>
<comment type="subcellular location">
    <subcellularLocation>
        <location evidence="1">Membrane</location>
        <topology evidence="1">Single-pass type I membrane protein</topology>
    </subcellularLocation>
</comment>
<sequence length="434" mass="48561">MELKFVKIFSGLLVLNLVLSPVLGNLYKRESEHAARDPREIGQPVGEVDHQIGNLRGQTGEGYSLKVLIGTPPQELNVLIDTGSSNFAVACSQNDNIDTYFRKDKSSTYVEVGTAVNVPYTVGSWSGTLGRDNVTIATMPGSMVEANIACINEAENFYINGSNWQGILGLAYTDIARPDSSIEPYFDSLVKDGKFPNFFGVQLCGLGYISPNPDKMTGGSIVFGSLAHSLYHSELYATPLYKEWFYEVILVDVEYNFEKTIVDTGTTNLRLPRRVFTKLVHMMKQQITNSEWLHEGFWTGIENLCWREGQAPYGDFPDVSVVLPINNTAAFRIMVTPQQYLRWVGDDNDDKPENDCFKLAISGMETGNFMDCAYKKPKNHDRTLTIVGYVMAGICGICVLPLIFLIAQWQCRRLRCGRKLLRQNSDSNDLMNTS</sequence>
<keyword evidence="9 12" id="KW-0472">Membrane</keyword>
<evidence type="ECO:0000313" key="16">
    <source>
        <dbReference type="Proteomes" id="UP001164746"/>
    </source>
</evidence>